<evidence type="ECO:0000313" key="3">
    <source>
        <dbReference type="EMBL" id="EZP85022.1"/>
    </source>
</evidence>
<dbReference type="InterPro" id="IPR016181">
    <property type="entry name" value="Acyl_CoA_acyltransferase"/>
</dbReference>
<dbReference type="eggNOG" id="COG0456">
    <property type="taxonomic scope" value="Bacteria"/>
</dbReference>
<dbReference type="STRING" id="158500.BES08_04000"/>
<dbReference type="RefSeq" id="WP_036523171.1">
    <property type="nucleotide sequence ID" value="NZ_CP017075.1"/>
</dbReference>
<dbReference type="Proteomes" id="UP000094626">
    <property type="component" value="Chromosome"/>
</dbReference>
<dbReference type="GO" id="GO:0016747">
    <property type="term" value="F:acyltransferase activity, transferring groups other than amino-acyl groups"/>
    <property type="evidence" value="ECO:0007669"/>
    <property type="project" value="InterPro"/>
</dbReference>
<evidence type="ECO:0000259" key="1">
    <source>
        <dbReference type="PROSITE" id="PS51186"/>
    </source>
</evidence>
<dbReference type="OrthoDB" id="9807426at2"/>
<dbReference type="Gene3D" id="3.40.630.30">
    <property type="match status" value="1"/>
</dbReference>
<dbReference type="Pfam" id="PF00583">
    <property type="entry name" value="Acetyltransf_1"/>
    <property type="match status" value="1"/>
</dbReference>
<reference evidence="5" key="3">
    <citation type="journal article" date="2017" name="J. Biotechnol.">
        <title>Complete genome sequence of Novosphingobium resinovorum SA1, a versatile xenobiotic-degrading bacterium capable of utilizing sulfanilic acid.</title>
        <authorList>
            <person name="Hegedus B."/>
            <person name="Kos P.B."/>
            <person name="Balint B."/>
            <person name="Maroti G."/>
            <person name="Gan H.M."/>
            <person name="Perei K."/>
            <person name="Rakhely G."/>
        </authorList>
    </citation>
    <scope>NUCLEOTIDE SEQUENCE [LARGE SCALE GENOMIC DNA]</scope>
    <source>
        <strain evidence="5">SA1</strain>
    </source>
</reference>
<evidence type="ECO:0000313" key="5">
    <source>
        <dbReference type="Proteomes" id="UP000094626"/>
    </source>
</evidence>
<protein>
    <submittedName>
        <fullName evidence="2">GNAT family N-acetyltransferase</fullName>
    </submittedName>
</protein>
<organism evidence="3 4">
    <name type="scientific">Novosphingobium resinovorum</name>
    <dbReference type="NCBI Taxonomy" id="158500"/>
    <lineage>
        <taxon>Bacteria</taxon>
        <taxon>Pseudomonadati</taxon>
        <taxon>Pseudomonadota</taxon>
        <taxon>Alphaproteobacteria</taxon>
        <taxon>Sphingomonadales</taxon>
        <taxon>Sphingomonadaceae</taxon>
        <taxon>Novosphingobium</taxon>
    </lineage>
</organism>
<name>A0A031K8S6_9SPHN</name>
<dbReference type="PROSITE" id="PS51186">
    <property type="entry name" value="GNAT"/>
    <property type="match status" value="1"/>
</dbReference>
<dbReference type="EMBL" id="JFYZ01000001">
    <property type="protein sequence ID" value="EZP85022.1"/>
    <property type="molecule type" value="Genomic_DNA"/>
</dbReference>
<proteinExistence type="predicted"/>
<feature type="domain" description="N-acetyltransferase" evidence="1">
    <location>
        <begin position="13"/>
        <end position="167"/>
    </location>
</feature>
<dbReference type="InterPro" id="IPR000182">
    <property type="entry name" value="GNAT_dom"/>
</dbReference>
<dbReference type="KEGG" id="nre:BES08_04000"/>
<dbReference type="EMBL" id="CP017075">
    <property type="protein sequence ID" value="AOR76007.1"/>
    <property type="molecule type" value="Genomic_DNA"/>
</dbReference>
<evidence type="ECO:0000313" key="2">
    <source>
        <dbReference type="EMBL" id="AOR76007.1"/>
    </source>
</evidence>
<dbReference type="PATRIC" id="fig|158500.4.peg.807"/>
<gene>
    <name evidence="2" type="ORF">BES08_04000</name>
    <name evidence="3" type="ORF">BV97_00787</name>
</gene>
<accession>A0A031K8S6</accession>
<evidence type="ECO:0000313" key="4">
    <source>
        <dbReference type="Proteomes" id="UP000024329"/>
    </source>
</evidence>
<keyword evidence="2" id="KW-0808">Transferase</keyword>
<dbReference type="Proteomes" id="UP000024329">
    <property type="component" value="Unassembled WGS sequence"/>
</dbReference>
<sequence>MIVTLPTRSGIDLDVRPATEADAPALTDFFTRVTDEDRRFRFLSATEHVGPVLLEPLVHADHFRTESWVGINQASGQIVASGLLACDGPLDTGEIAISVCGNHRGKGIGWAMLDYLSAQAKVRGCRRAISIESRDNRAAIDLERERGFRPEPFDGDPGLVVLEKTFR</sequence>
<dbReference type="SUPFAM" id="SSF55729">
    <property type="entry name" value="Acyl-CoA N-acyltransferases (Nat)"/>
    <property type="match status" value="1"/>
</dbReference>
<dbReference type="AlphaFoldDB" id="A0A031K8S6"/>
<keyword evidence="5" id="KW-1185">Reference proteome</keyword>
<reference evidence="2" key="2">
    <citation type="submission" date="2016-08" db="EMBL/GenBank/DDBJ databases">
        <authorList>
            <person name="Seilhamer J.J."/>
        </authorList>
    </citation>
    <scope>NUCLEOTIDE SEQUENCE [LARGE SCALE GENOMIC DNA]</scope>
    <source>
        <strain evidence="2">SA1</strain>
    </source>
</reference>
<reference evidence="3 4" key="1">
    <citation type="submission" date="2014-03" db="EMBL/GenBank/DDBJ databases">
        <title>Whole genome sequence of Novosphingobium resinovorum KF1.</title>
        <authorList>
            <person name="Gan H.M."/>
            <person name="Gan H.Y."/>
            <person name="Chew T.H."/>
            <person name="Savka M.A."/>
        </authorList>
    </citation>
    <scope>NUCLEOTIDE SEQUENCE [LARGE SCALE GENOMIC DNA]</scope>
    <source>
        <strain evidence="3 4">KF1</strain>
    </source>
</reference>
<dbReference type="CDD" id="cd04301">
    <property type="entry name" value="NAT_SF"/>
    <property type="match status" value="1"/>
</dbReference>